<keyword evidence="3" id="KW-1185">Reference proteome</keyword>
<dbReference type="SUPFAM" id="SSF58069">
    <property type="entry name" value="Virus ectodomain"/>
    <property type="match status" value="1"/>
</dbReference>
<dbReference type="Pfam" id="PF00429">
    <property type="entry name" value="TLV_coat"/>
    <property type="match status" value="1"/>
</dbReference>
<feature type="non-terminal residue" evidence="2">
    <location>
        <position position="1"/>
    </location>
</feature>
<dbReference type="PANTHER" id="PTHR10424">
    <property type="entry name" value="VIRAL ENVELOPE PROTEIN"/>
    <property type="match status" value="1"/>
</dbReference>
<gene>
    <name evidence="2" type="primary">Ervv1</name>
    <name evidence="2" type="ORF">AEGBEN_R14952</name>
</gene>
<reference evidence="2 3" key="1">
    <citation type="submission" date="2019-09" db="EMBL/GenBank/DDBJ databases">
        <title>Bird 10,000 Genomes (B10K) Project - Family phase.</title>
        <authorList>
            <person name="Zhang G."/>
        </authorList>
    </citation>
    <scope>NUCLEOTIDE SEQUENCE [LARGE SCALE GENOMIC DNA]</scope>
    <source>
        <strain evidence="2">B10K-DU-029-76</strain>
        <tissue evidence="2">Heart</tissue>
    </source>
</reference>
<dbReference type="InterPro" id="IPR018154">
    <property type="entry name" value="TLV/ENV_coat_polyprotein"/>
</dbReference>
<proteinExistence type="predicted"/>
<organism evidence="2 3">
    <name type="scientific">Aegotheles bennettii</name>
    <dbReference type="NCBI Taxonomy" id="48278"/>
    <lineage>
        <taxon>Eukaryota</taxon>
        <taxon>Metazoa</taxon>
        <taxon>Chordata</taxon>
        <taxon>Craniata</taxon>
        <taxon>Vertebrata</taxon>
        <taxon>Euteleostomi</taxon>
        <taxon>Archelosauria</taxon>
        <taxon>Archosauria</taxon>
        <taxon>Dinosauria</taxon>
        <taxon>Saurischia</taxon>
        <taxon>Theropoda</taxon>
        <taxon>Coelurosauria</taxon>
        <taxon>Aves</taxon>
        <taxon>Neognathae</taxon>
        <taxon>Neoaves</taxon>
        <taxon>Strisores</taxon>
        <taxon>Caprimulgiformes</taxon>
        <taxon>Aegothelidae</taxon>
        <taxon>Aegotheles</taxon>
    </lineage>
</organism>
<keyword evidence="1" id="KW-1015">Disulfide bond</keyword>
<dbReference type="Proteomes" id="UP000559068">
    <property type="component" value="Unassembled WGS sequence"/>
</dbReference>
<protein>
    <submittedName>
        <fullName evidence="2">ERVV1 protein</fullName>
    </submittedName>
</protein>
<dbReference type="EMBL" id="VZRW01006412">
    <property type="protein sequence ID" value="NWX17275.1"/>
    <property type="molecule type" value="Genomic_DNA"/>
</dbReference>
<feature type="non-terminal residue" evidence="2">
    <location>
        <position position="58"/>
    </location>
</feature>
<evidence type="ECO:0000313" key="2">
    <source>
        <dbReference type="EMBL" id="NWX17275.1"/>
    </source>
</evidence>
<evidence type="ECO:0000313" key="3">
    <source>
        <dbReference type="Proteomes" id="UP000559068"/>
    </source>
</evidence>
<name>A0A7K6U558_9AVES</name>
<dbReference type="PANTHER" id="PTHR10424:SF73">
    <property type="entry name" value="ENDOGENOUS RETROVIRUS GROUP FC1 ENV POLYPROTEIN-RELATED"/>
    <property type="match status" value="1"/>
</dbReference>
<dbReference type="Gene3D" id="1.10.287.210">
    <property type="match status" value="1"/>
</dbReference>
<evidence type="ECO:0000256" key="1">
    <source>
        <dbReference type="ARBA" id="ARBA00023157"/>
    </source>
</evidence>
<comment type="caution">
    <text evidence="2">The sequence shown here is derived from an EMBL/GenBank/DDBJ whole genome shotgun (WGS) entry which is preliminary data.</text>
</comment>
<accession>A0A7K6U558</accession>
<dbReference type="OrthoDB" id="8949317at2759"/>
<dbReference type="AlphaFoldDB" id="A0A7K6U558"/>
<sequence length="58" mass="6176">SELEKAILNISGEIEKLANSTAHGLLTLQKEVTELSKVTIQNRIALDILLASQGGVCT</sequence>